<dbReference type="GO" id="GO:0008453">
    <property type="term" value="F:alanine-glyoxylate transaminase activity"/>
    <property type="evidence" value="ECO:0007669"/>
    <property type="project" value="TreeGrafter"/>
</dbReference>
<keyword evidence="8" id="KW-1185">Reference proteome</keyword>
<dbReference type="Proteomes" id="UP000240243">
    <property type="component" value="Unassembled WGS sequence"/>
</dbReference>
<keyword evidence="3 5" id="KW-0663">Pyridoxal phosphate</keyword>
<evidence type="ECO:0000313" key="8">
    <source>
        <dbReference type="Proteomes" id="UP000240243"/>
    </source>
</evidence>
<evidence type="ECO:0000256" key="5">
    <source>
        <dbReference type="PIRSR" id="PIRSR000524-50"/>
    </source>
</evidence>
<dbReference type="PANTHER" id="PTHR21152">
    <property type="entry name" value="AMINOTRANSFERASE CLASS V"/>
    <property type="match status" value="1"/>
</dbReference>
<dbReference type="InterPro" id="IPR000192">
    <property type="entry name" value="Aminotrans_V_dom"/>
</dbReference>
<dbReference type="PIRSF" id="PIRSF000524">
    <property type="entry name" value="SPT"/>
    <property type="match status" value="1"/>
</dbReference>
<evidence type="ECO:0000259" key="6">
    <source>
        <dbReference type="Pfam" id="PF00266"/>
    </source>
</evidence>
<dbReference type="OrthoDB" id="9766472at2"/>
<dbReference type="CDD" id="cd06451">
    <property type="entry name" value="AGAT_like"/>
    <property type="match status" value="1"/>
</dbReference>
<feature type="domain" description="Aminotransferase class V" evidence="6">
    <location>
        <begin position="31"/>
        <end position="318"/>
    </location>
</feature>
<dbReference type="EMBL" id="PXYG01000007">
    <property type="protein sequence ID" value="PSJ44155.1"/>
    <property type="molecule type" value="Genomic_DNA"/>
</dbReference>
<feature type="binding site" evidence="4">
    <location>
        <position position="343"/>
    </location>
    <ligand>
        <name>substrate</name>
    </ligand>
</feature>
<dbReference type="FunFam" id="3.40.640.10:FF:000054">
    <property type="entry name" value="Serine--glyoxylate aminotransferase"/>
    <property type="match status" value="1"/>
</dbReference>
<dbReference type="GO" id="GO:0004760">
    <property type="term" value="F:L-serine-pyruvate transaminase activity"/>
    <property type="evidence" value="ECO:0007669"/>
    <property type="project" value="TreeGrafter"/>
</dbReference>
<sequence>MSYKSGRHFLQIPGPSPVPDRILRAMDNPVIDHRGPEFAELGQAVLAGIKRIFKTESPVVIYPASGTGAWEAALVNTLSPGDRVLMCETGQFATLWHELAGKLGLEVEFIPGDWRHGADPQAIAERLRRDDGHQIQAVCVVHNETSTGVTSRIGDIRRAIDEAGHPALFMVDTISGLASADYRHDEWGVDVTISGSQKGLMLPPGISFNALSDKALARAKQARLPRSYWDWSAMLASNATGYFPYTPATNLLYGLKEAIHMLEVEGLDHVFARHQRHAEATRRAVQAWGLEVLCLNPAEHSPVLTTVLLPEGHDADRLRRLILERFDMSLGAGLGKLKGRVFRIGHLGAINDLTLLGTLAGVEMGLACAGVPHRPGGVQEAMRFLADR</sequence>
<comment type="cofactor">
    <cofactor evidence="1 5">
        <name>pyridoxal 5'-phosphate</name>
        <dbReference type="ChEBI" id="CHEBI:597326"/>
    </cofactor>
</comment>
<dbReference type="InterPro" id="IPR015421">
    <property type="entry name" value="PyrdxlP-dep_Trfase_major"/>
</dbReference>
<evidence type="ECO:0000313" key="7">
    <source>
        <dbReference type="EMBL" id="PSJ44155.1"/>
    </source>
</evidence>
<evidence type="ECO:0000256" key="3">
    <source>
        <dbReference type="ARBA" id="ARBA00022898"/>
    </source>
</evidence>
<reference evidence="7 8" key="1">
    <citation type="submission" date="2018-03" db="EMBL/GenBank/DDBJ databases">
        <title>The draft genome of Zobellella sp. 59N8.</title>
        <authorList>
            <person name="Liu L."/>
            <person name="Li L."/>
            <person name="Zhang X."/>
            <person name="Liang L."/>
            <person name="Wang T."/>
        </authorList>
    </citation>
    <scope>NUCLEOTIDE SEQUENCE [LARGE SCALE GENOMIC DNA]</scope>
    <source>
        <strain evidence="7 8">59N8</strain>
    </source>
</reference>
<dbReference type="Gene3D" id="3.40.640.10">
    <property type="entry name" value="Type I PLP-dependent aspartate aminotransferase-like (Major domain)"/>
    <property type="match status" value="1"/>
</dbReference>
<gene>
    <name evidence="7" type="ORF">C7H85_15545</name>
</gene>
<protein>
    <submittedName>
        <fullName evidence="7">Serine--glyoxylate aminotransferase</fullName>
    </submittedName>
</protein>
<accession>A0A2P7R1R4</accession>
<evidence type="ECO:0000256" key="2">
    <source>
        <dbReference type="ARBA" id="ARBA00009236"/>
    </source>
</evidence>
<dbReference type="RefSeq" id="WP_106730607.1">
    <property type="nucleotide sequence ID" value="NZ_PXYG01000007.1"/>
</dbReference>
<dbReference type="PANTHER" id="PTHR21152:SF40">
    <property type="entry name" value="ALANINE--GLYOXYLATE AMINOTRANSFERASE"/>
    <property type="match status" value="1"/>
</dbReference>
<comment type="caution">
    <text evidence="7">The sequence shown here is derived from an EMBL/GenBank/DDBJ whole genome shotgun (WGS) entry which is preliminary data.</text>
</comment>
<dbReference type="InterPro" id="IPR024169">
    <property type="entry name" value="SP_NH2Trfase/AEP_transaminase"/>
</dbReference>
<organism evidence="7 8">
    <name type="scientific">Zobellella endophytica</name>
    <dbReference type="NCBI Taxonomy" id="2116700"/>
    <lineage>
        <taxon>Bacteria</taxon>
        <taxon>Pseudomonadati</taxon>
        <taxon>Pseudomonadota</taxon>
        <taxon>Gammaproteobacteria</taxon>
        <taxon>Aeromonadales</taxon>
        <taxon>Aeromonadaceae</taxon>
        <taxon>Zobellella</taxon>
    </lineage>
</organism>
<dbReference type="Gene3D" id="3.90.1150.10">
    <property type="entry name" value="Aspartate Aminotransferase, domain 1"/>
    <property type="match status" value="1"/>
</dbReference>
<feature type="modified residue" description="N6-(pyridoxal phosphate)lysine" evidence="5">
    <location>
        <position position="198"/>
    </location>
</feature>
<comment type="similarity">
    <text evidence="2">Belongs to the class-V pyridoxal-phosphate-dependent aminotransferase family.</text>
</comment>
<name>A0A2P7R1R4_9GAMM</name>
<evidence type="ECO:0000256" key="1">
    <source>
        <dbReference type="ARBA" id="ARBA00001933"/>
    </source>
</evidence>
<dbReference type="Pfam" id="PF00266">
    <property type="entry name" value="Aminotran_5"/>
    <property type="match status" value="1"/>
</dbReference>
<evidence type="ECO:0000256" key="4">
    <source>
        <dbReference type="PIRSR" id="PIRSR000524-1"/>
    </source>
</evidence>
<dbReference type="InterPro" id="IPR015424">
    <property type="entry name" value="PyrdxlP-dep_Trfase"/>
</dbReference>
<dbReference type="InterPro" id="IPR015422">
    <property type="entry name" value="PyrdxlP-dep_Trfase_small"/>
</dbReference>
<dbReference type="GO" id="GO:0019265">
    <property type="term" value="P:glycine biosynthetic process, by transamination of glyoxylate"/>
    <property type="evidence" value="ECO:0007669"/>
    <property type="project" value="TreeGrafter"/>
</dbReference>
<keyword evidence="7" id="KW-0808">Transferase</keyword>
<proteinExistence type="inferred from homology"/>
<dbReference type="FunFam" id="3.90.1150.10:FF:000031">
    <property type="entry name" value="Serine--glyoxylate aminotransferase"/>
    <property type="match status" value="1"/>
</dbReference>
<dbReference type="AlphaFoldDB" id="A0A2P7R1R4"/>
<keyword evidence="7" id="KW-0032">Aminotransferase</keyword>
<dbReference type="SUPFAM" id="SSF53383">
    <property type="entry name" value="PLP-dependent transferases"/>
    <property type="match status" value="1"/>
</dbReference>